<proteinExistence type="predicted"/>
<evidence type="ECO:0000313" key="2">
    <source>
        <dbReference type="EnsemblProtists" id="EOD33407"/>
    </source>
</evidence>
<dbReference type="GeneID" id="17278677"/>
<protein>
    <submittedName>
        <fullName evidence="2">Uncharacterized protein</fullName>
    </submittedName>
</protein>
<organism evidence="2 3">
    <name type="scientific">Emiliania huxleyi (strain CCMP1516)</name>
    <dbReference type="NCBI Taxonomy" id="280463"/>
    <lineage>
        <taxon>Eukaryota</taxon>
        <taxon>Haptista</taxon>
        <taxon>Haptophyta</taxon>
        <taxon>Prymnesiophyceae</taxon>
        <taxon>Isochrysidales</taxon>
        <taxon>Noelaerhabdaceae</taxon>
        <taxon>Emiliania</taxon>
    </lineage>
</organism>
<dbReference type="AlphaFoldDB" id="A0A0D3KCC2"/>
<dbReference type="KEGG" id="ehx:EMIHUDRAFT_455816"/>
<keyword evidence="3" id="KW-1185">Reference proteome</keyword>
<feature type="region of interest" description="Disordered" evidence="1">
    <location>
        <begin position="62"/>
        <end position="86"/>
    </location>
</feature>
<reference evidence="3" key="1">
    <citation type="journal article" date="2013" name="Nature">
        <title>Pan genome of the phytoplankton Emiliania underpins its global distribution.</title>
        <authorList>
            <person name="Read B.A."/>
            <person name="Kegel J."/>
            <person name="Klute M.J."/>
            <person name="Kuo A."/>
            <person name="Lefebvre S.C."/>
            <person name="Maumus F."/>
            <person name="Mayer C."/>
            <person name="Miller J."/>
            <person name="Monier A."/>
            <person name="Salamov A."/>
            <person name="Young J."/>
            <person name="Aguilar M."/>
            <person name="Claverie J.M."/>
            <person name="Frickenhaus S."/>
            <person name="Gonzalez K."/>
            <person name="Herman E.K."/>
            <person name="Lin Y.C."/>
            <person name="Napier J."/>
            <person name="Ogata H."/>
            <person name="Sarno A.F."/>
            <person name="Shmutz J."/>
            <person name="Schroeder D."/>
            <person name="de Vargas C."/>
            <person name="Verret F."/>
            <person name="von Dassow P."/>
            <person name="Valentin K."/>
            <person name="Van de Peer Y."/>
            <person name="Wheeler G."/>
            <person name="Dacks J.B."/>
            <person name="Delwiche C.F."/>
            <person name="Dyhrman S.T."/>
            <person name="Glockner G."/>
            <person name="John U."/>
            <person name="Richards T."/>
            <person name="Worden A.Z."/>
            <person name="Zhang X."/>
            <person name="Grigoriev I.V."/>
            <person name="Allen A.E."/>
            <person name="Bidle K."/>
            <person name="Borodovsky M."/>
            <person name="Bowler C."/>
            <person name="Brownlee C."/>
            <person name="Cock J.M."/>
            <person name="Elias M."/>
            <person name="Gladyshev V.N."/>
            <person name="Groth M."/>
            <person name="Guda C."/>
            <person name="Hadaegh A."/>
            <person name="Iglesias-Rodriguez M.D."/>
            <person name="Jenkins J."/>
            <person name="Jones B.M."/>
            <person name="Lawson T."/>
            <person name="Leese F."/>
            <person name="Lindquist E."/>
            <person name="Lobanov A."/>
            <person name="Lomsadze A."/>
            <person name="Malik S.B."/>
            <person name="Marsh M.E."/>
            <person name="Mackinder L."/>
            <person name="Mock T."/>
            <person name="Mueller-Roeber B."/>
            <person name="Pagarete A."/>
            <person name="Parker M."/>
            <person name="Probert I."/>
            <person name="Quesneville H."/>
            <person name="Raines C."/>
            <person name="Rensing S.A."/>
            <person name="Riano-Pachon D.M."/>
            <person name="Richier S."/>
            <person name="Rokitta S."/>
            <person name="Shiraiwa Y."/>
            <person name="Soanes D.M."/>
            <person name="van der Giezen M."/>
            <person name="Wahlund T.M."/>
            <person name="Williams B."/>
            <person name="Wilson W."/>
            <person name="Wolfe G."/>
            <person name="Wurch L.L."/>
        </authorList>
    </citation>
    <scope>NUCLEOTIDE SEQUENCE</scope>
</reference>
<feature type="compositionally biased region" description="Low complexity" evidence="1">
    <location>
        <begin position="159"/>
        <end position="185"/>
    </location>
</feature>
<dbReference type="HOGENOM" id="CLU_795545_0_0_1"/>
<dbReference type="PaxDb" id="2903-EOD33407"/>
<dbReference type="EnsemblProtists" id="EOD33407">
    <property type="protein sequence ID" value="EOD33407"/>
    <property type="gene ID" value="EMIHUDRAFT_455816"/>
</dbReference>
<accession>A0A0D3KCC2</accession>
<evidence type="ECO:0000313" key="3">
    <source>
        <dbReference type="Proteomes" id="UP000013827"/>
    </source>
</evidence>
<dbReference type="Proteomes" id="UP000013827">
    <property type="component" value="Unassembled WGS sequence"/>
</dbReference>
<reference evidence="2" key="2">
    <citation type="submission" date="2024-10" db="UniProtKB">
        <authorList>
            <consortium name="EnsemblProtists"/>
        </authorList>
    </citation>
    <scope>IDENTIFICATION</scope>
</reference>
<name>A0A0D3KCC2_EMIH1</name>
<sequence>MPIVATEDAVALVGAAPAEGGAARRVAGGGRGGDQGSAAALLPWLVRPLRGERTAAVAAAALPPPIAPPPPPPGYEPPPSREEDKGEVWEVRSLLAAVVGQEEEPFPDPMPGTGELGHFLRLLAPEVPPPEPTDVSHLGARKPASAKKKAAAARDLKHAAQAAHAKAEEAAPAAAEQPPARVAPARRSDVAELRQRARRAAVAAVGLLEDGALLFVGARLAAAARGALPSCAAHAELRRRVGEALRAEHDEAAGFEVRLAAVPRRERDAMEHYFCKRRHWLCHLSQKELCRWFSSGGYEAPSFGAIGDRQRAVAERRGRIAALQAGLAEVQALLLEEMRAAGCTASLPH</sequence>
<dbReference type="RefSeq" id="XP_005785836.1">
    <property type="nucleotide sequence ID" value="XM_005785779.1"/>
</dbReference>
<feature type="compositionally biased region" description="Pro residues" evidence="1">
    <location>
        <begin position="62"/>
        <end position="78"/>
    </location>
</feature>
<feature type="region of interest" description="Disordered" evidence="1">
    <location>
        <begin position="126"/>
        <end position="188"/>
    </location>
</feature>
<evidence type="ECO:0000256" key="1">
    <source>
        <dbReference type="SAM" id="MobiDB-lite"/>
    </source>
</evidence>